<comment type="caution">
    <text evidence="4">The sequence shown here is derived from an EMBL/GenBank/DDBJ whole genome shotgun (WGS) entry which is preliminary data.</text>
</comment>
<dbReference type="InterPro" id="IPR036676">
    <property type="entry name" value="PurM-like_C_sf"/>
</dbReference>
<name>A0ABW8TAU6_9CLOT</name>
<dbReference type="PANTHER" id="PTHR30303:SF0">
    <property type="entry name" value="CARBAMOYL DEHYDRATASE HYPE"/>
    <property type="match status" value="1"/>
</dbReference>
<reference evidence="4 5" key="1">
    <citation type="submission" date="2024-11" db="EMBL/GenBank/DDBJ databases">
        <authorList>
            <person name="Heng Y.C."/>
            <person name="Lim A.C.H."/>
            <person name="Lee J.K.Y."/>
            <person name="Kittelmann S."/>
        </authorList>
    </citation>
    <scope>NUCLEOTIDE SEQUENCE [LARGE SCALE GENOMIC DNA]</scope>
    <source>
        <strain evidence="4 5">WILCCON 0114</strain>
    </source>
</reference>
<accession>A0ABW8TAU6</accession>
<comment type="similarity">
    <text evidence="1">Belongs to the HypE family.</text>
</comment>
<dbReference type="Pfam" id="PF02769">
    <property type="entry name" value="AIRS_C"/>
    <property type="match status" value="1"/>
</dbReference>
<keyword evidence="5" id="KW-1185">Reference proteome</keyword>
<dbReference type="InterPro" id="IPR036921">
    <property type="entry name" value="PurM-like_N_sf"/>
</dbReference>
<dbReference type="EMBL" id="JBJIAA010000002">
    <property type="protein sequence ID" value="MFL0249332.1"/>
    <property type="molecule type" value="Genomic_DNA"/>
</dbReference>
<dbReference type="InterPro" id="IPR010918">
    <property type="entry name" value="PurM-like_C_dom"/>
</dbReference>
<dbReference type="RefSeq" id="WP_406786004.1">
    <property type="nucleotide sequence ID" value="NZ_JBJIAA010000002.1"/>
</dbReference>
<proteinExistence type="inferred from homology"/>
<sequence length="333" mass="36197">MNETIELIHGDGGKYTSELIKGIFYKHFNNSILTSGIDSALLTVDTGKMAFTTDSFVVKPLFFSGGNIGKLAVCGTVNDLAVSGAKPLYLSAGFIIEEGFSIEILDLIVEEMAKQCKLSGVKIVTGDTKVVEKGSADRIFINTAGVGVIQNNYEMKKIEAGDKIIVSGDVGNHGTAITLERYNIDVKSHIKSDCASVCPIVEAIKEYYPCIKVMKDPTRGGLAEILNEISDIAKLGIRLVEKNIPVLREVKGINKMLGLDPLYMACEGRVVIVVKSEVAEEVLHKLQSLKQCQNASIIGSFTEDLEQIVYIENSFGGKRILNTLDGEMLPRIC</sequence>
<organism evidence="4 5">
    <name type="scientific">Clostridium neuense</name>
    <dbReference type="NCBI Taxonomy" id="1728934"/>
    <lineage>
        <taxon>Bacteria</taxon>
        <taxon>Bacillati</taxon>
        <taxon>Bacillota</taxon>
        <taxon>Clostridia</taxon>
        <taxon>Eubacteriales</taxon>
        <taxon>Clostridiaceae</taxon>
        <taxon>Clostridium</taxon>
    </lineage>
</organism>
<dbReference type="Gene3D" id="3.90.650.10">
    <property type="entry name" value="PurM-like C-terminal domain"/>
    <property type="match status" value="1"/>
</dbReference>
<evidence type="ECO:0000313" key="5">
    <source>
        <dbReference type="Proteomes" id="UP001623592"/>
    </source>
</evidence>
<evidence type="ECO:0000259" key="2">
    <source>
        <dbReference type="Pfam" id="PF00586"/>
    </source>
</evidence>
<protein>
    <submittedName>
        <fullName evidence="4">Hydrogenase expression/formation protein HypE</fullName>
    </submittedName>
</protein>
<evidence type="ECO:0000259" key="3">
    <source>
        <dbReference type="Pfam" id="PF02769"/>
    </source>
</evidence>
<feature type="domain" description="PurM-like N-terminal" evidence="2">
    <location>
        <begin position="38"/>
        <end position="149"/>
    </location>
</feature>
<evidence type="ECO:0000256" key="1">
    <source>
        <dbReference type="ARBA" id="ARBA00006243"/>
    </source>
</evidence>
<feature type="domain" description="PurM-like C-terminal" evidence="3">
    <location>
        <begin position="159"/>
        <end position="308"/>
    </location>
</feature>
<gene>
    <name evidence="4" type="primary">hypE</name>
    <name evidence="4" type="ORF">ACJDT4_02780</name>
</gene>
<dbReference type="Proteomes" id="UP001623592">
    <property type="component" value="Unassembled WGS sequence"/>
</dbReference>
<dbReference type="NCBIfam" id="TIGR02124">
    <property type="entry name" value="hypE"/>
    <property type="match status" value="1"/>
</dbReference>
<dbReference type="Gene3D" id="3.30.1330.10">
    <property type="entry name" value="PurM-like, N-terminal domain"/>
    <property type="match status" value="1"/>
</dbReference>
<dbReference type="InterPro" id="IPR011854">
    <property type="entry name" value="HypE"/>
</dbReference>
<dbReference type="PANTHER" id="PTHR30303">
    <property type="entry name" value="HYDROGENASE ISOENZYMES FORMATION PROTEIN HYPE"/>
    <property type="match status" value="1"/>
</dbReference>
<evidence type="ECO:0000313" key="4">
    <source>
        <dbReference type="EMBL" id="MFL0249332.1"/>
    </source>
</evidence>
<dbReference type="InterPro" id="IPR016188">
    <property type="entry name" value="PurM-like_N"/>
</dbReference>
<dbReference type="CDD" id="cd02197">
    <property type="entry name" value="HypE"/>
    <property type="match status" value="1"/>
</dbReference>
<dbReference type="Pfam" id="PF00586">
    <property type="entry name" value="AIRS"/>
    <property type="match status" value="1"/>
</dbReference>
<dbReference type="SUPFAM" id="SSF55326">
    <property type="entry name" value="PurM N-terminal domain-like"/>
    <property type="match status" value="1"/>
</dbReference>
<dbReference type="SUPFAM" id="SSF56042">
    <property type="entry name" value="PurM C-terminal domain-like"/>
    <property type="match status" value="1"/>
</dbReference>
<dbReference type="PIRSF" id="PIRSF005644">
    <property type="entry name" value="Hdrgns_mtr_HypE"/>
    <property type="match status" value="1"/>
</dbReference>